<sequence length="219" mass="25036">MNNRPWYKRYPADFISGVLGLTLEQKGAYSIILDLMYDRGGSVPDDDKYIAGVCGCSIRKWRSIRLSLEKANKISIQQGYIHNKRVEKELIKAMKAAEERQENGRKGGVKSAQMRSLSNKNNDLFQEILESAHTYQKPETINRLSKYPSWKKNQISSEKYHDSITVNDPAQINEEHWKKRLIWAHRDGIWPSDWGPSPGQKGCCVPPSLLKNSDLSSLS</sequence>
<organism evidence="2 3">
    <name type="scientific">Candidatus Liberibacter ctenarytainae</name>
    <dbReference type="NCBI Taxonomy" id="2020335"/>
    <lineage>
        <taxon>Bacteria</taxon>
        <taxon>Pseudomonadati</taxon>
        <taxon>Pseudomonadota</taxon>
        <taxon>Alphaproteobacteria</taxon>
        <taxon>Hyphomicrobiales</taxon>
        <taxon>Rhizobiaceae</taxon>
        <taxon>Liberibacter</taxon>
    </lineage>
</organism>
<feature type="region of interest" description="Disordered" evidence="1">
    <location>
        <begin position="195"/>
        <end position="219"/>
    </location>
</feature>
<protein>
    <submittedName>
        <fullName evidence="2">DUF1376 domain-containing protein</fullName>
    </submittedName>
</protein>
<dbReference type="InterPro" id="IPR010781">
    <property type="entry name" value="DUF1376"/>
</dbReference>
<dbReference type="Pfam" id="PF07120">
    <property type="entry name" value="DUF1376"/>
    <property type="match status" value="1"/>
</dbReference>
<dbReference type="Proteomes" id="UP000736856">
    <property type="component" value="Unassembled WGS sequence"/>
</dbReference>
<accession>A0A937DL74</accession>
<evidence type="ECO:0000313" key="2">
    <source>
        <dbReference type="EMBL" id="MBL0848953.1"/>
    </source>
</evidence>
<feature type="compositionally biased region" description="Low complexity" evidence="1">
    <location>
        <begin position="208"/>
        <end position="219"/>
    </location>
</feature>
<evidence type="ECO:0000313" key="3">
    <source>
        <dbReference type="Proteomes" id="UP000736856"/>
    </source>
</evidence>
<gene>
    <name evidence="2" type="ORF">EU981_02520</name>
</gene>
<evidence type="ECO:0000256" key="1">
    <source>
        <dbReference type="SAM" id="MobiDB-lite"/>
    </source>
</evidence>
<name>A0A937DL74_9HYPH</name>
<comment type="caution">
    <text evidence="2">The sequence shown here is derived from an EMBL/GenBank/DDBJ whole genome shotgun (WGS) entry which is preliminary data.</text>
</comment>
<dbReference type="EMBL" id="SEOL01000004">
    <property type="protein sequence ID" value="MBL0848953.1"/>
    <property type="molecule type" value="Genomic_DNA"/>
</dbReference>
<dbReference type="AlphaFoldDB" id="A0A937DL74"/>
<reference evidence="2" key="1">
    <citation type="submission" date="2019-02" db="EMBL/GenBank/DDBJ databases">
        <title>A novel Candidatus Liberibacter species associated with the New Zealand native fuchsia psyllid, Ctenarytaina fuchsiae.</title>
        <authorList>
            <person name="Thompson S.M."/>
            <person name="Jorgensen N."/>
            <person name="David C."/>
            <person name="Bulman S.R."/>
            <person name="Smith G.R."/>
        </authorList>
    </citation>
    <scope>NUCLEOTIDE SEQUENCE</scope>
    <source>
        <strain evidence="2">Oxford</strain>
    </source>
</reference>
<proteinExistence type="predicted"/>